<dbReference type="PANTHER" id="PTHR43065">
    <property type="entry name" value="SENSOR HISTIDINE KINASE"/>
    <property type="match status" value="1"/>
</dbReference>
<evidence type="ECO:0000313" key="9">
    <source>
        <dbReference type="Proteomes" id="UP000275281"/>
    </source>
</evidence>
<organism evidence="8 9">
    <name type="scientific">Alteromonas sediminis</name>
    <dbReference type="NCBI Taxonomy" id="2259342"/>
    <lineage>
        <taxon>Bacteria</taxon>
        <taxon>Pseudomonadati</taxon>
        <taxon>Pseudomonadota</taxon>
        <taxon>Gammaproteobacteria</taxon>
        <taxon>Alteromonadales</taxon>
        <taxon>Alteromonadaceae</taxon>
        <taxon>Alteromonas/Salinimonas group</taxon>
        <taxon>Alteromonas</taxon>
    </lineage>
</organism>
<keyword evidence="3" id="KW-0597">Phosphoprotein</keyword>
<comment type="caution">
    <text evidence="8">The sequence shown here is derived from an EMBL/GenBank/DDBJ whole genome shotgun (WGS) entry which is preliminary data.</text>
</comment>
<evidence type="ECO:0000256" key="5">
    <source>
        <dbReference type="SAM" id="Phobius"/>
    </source>
</evidence>
<dbReference type="EMBL" id="RPOK01000004">
    <property type="protein sequence ID" value="RPJ65932.1"/>
    <property type="molecule type" value="Genomic_DNA"/>
</dbReference>
<dbReference type="EC" id="2.7.13.3" evidence="2"/>
<sequence>MFRTVTMCICLLTVITWPTINRAQETAPVYQASEVKGALLVQIMRQLRWPAEGEYQAFRIAIWKDTTLHQDWQSLNQLSVRGLPLQVSLVNSVEELDVVHLVYLPQQFNNDLAQIALSTRGKGVLTVGENSEALHNIMINLVLEPSTAEGARLTFQINRPNIAYEGIEVMPELVLFGGSEIDIAELYFRTEQAISQLREDNQASFRQLQQQKQASLELQGQINQLNNALSARQGDLAAKEKSLQQLAEREESARQQFEQARQQAVLKEQQIAQVEQELQAYQNNVTSQRQILDSLETEIATTRQALMAQQEALSRSQKEVQSQSQLIDQQRDIILWVLAVAVVFVLAAFLIGYLFVKNKRVNRKLHIAVENLTEAREQLVESEKLASLGQLVAGVAHEINTPIGIALTAVSTMGYDVKEFKEKLSEGRLKKSEADTFAQKMEQIDGLVQGNLERCARLIENFKLISADQVVAQNRRIALRDYCEKVMTTLSIILKQNNVSWLVEGDNPEIDLDPGLLSQIITNLTTNAVNHAFNDEAEKQVTLTITQLTDKTEFAFRDNGSGMGEEVKQKLFEPFFTTKRGAGGLGLGLNIVYNLVASKLNGSIVVESEVGKGTVFTIQLPC</sequence>
<dbReference type="Pfam" id="PF02518">
    <property type="entry name" value="HATPase_c"/>
    <property type="match status" value="1"/>
</dbReference>
<feature type="domain" description="Histidine kinase" evidence="7">
    <location>
        <begin position="394"/>
        <end position="622"/>
    </location>
</feature>
<dbReference type="InterPro" id="IPR025293">
    <property type="entry name" value="YfiR/HmsC-like"/>
</dbReference>
<feature type="coiled-coil region" evidence="4">
    <location>
        <begin position="194"/>
        <end position="312"/>
    </location>
</feature>
<keyword evidence="4" id="KW-0175">Coiled coil</keyword>
<keyword evidence="5" id="KW-0472">Membrane</keyword>
<evidence type="ECO:0000259" key="7">
    <source>
        <dbReference type="PROSITE" id="PS50109"/>
    </source>
</evidence>
<dbReference type="SUPFAM" id="SSF55874">
    <property type="entry name" value="ATPase domain of HSP90 chaperone/DNA topoisomerase II/histidine kinase"/>
    <property type="match status" value="1"/>
</dbReference>
<dbReference type="AlphaFoldDB" id="A0A3N5XYA8"/>
<keyword evidence="5" id="KW-1133">Transmembrane helix</keyword>
<keyword evidence="6" id="KW-0732">Signal</keyword>
<dbReference type="InterPro" id="IPR004358">
    <property type="entry name" value="Sig_transdc_His_kin-like_C"/>
</dbReference>
<evidence type="ECO:0000256" key="6">
    <source>
        <dbReference type="SAM" id="SignalP"/>
    </source>
</evidence>
<dbReference type="PROSITE" id="PS50109">
    <property type="entry name" value="HIS_KIN"/>
    <property type="match status" value="1"/>
</dbReference>
<accession>A0A3N5XYA8</accession>
<evidence type="ECO:0000256" key="2">
    <source>
        <dbReference type="ARBA" id="ARBA00012438"/>
    </source>
</evidence>
<keyword evidence="5" id="KW-0812">Transmembrane</keyword>
<dbReference type="Gene3D" id="1.10.287.130">
    <property type="match status" value="1"/>
</dbReference>
<dbReference type="GO" id="GO:0000155">
    <property type="term" value="F:phosphorelay sensor kinase activity"/>
    <property type="evidence" value="ECO:0007669"/>
    <property type="project" value="InterPro"/>
</dbReference>
<keyword evidence="9" id="KW-1185">Reference proteome</keyword>
<dbReference type="InterPro" id="IPR036890">
    <property type="entry name" value="HATPase_C_sf"/>
</dbReference>
<dbReference type="InterPro" id="IPR036097">
    <property type="entry name" value="HisK_dim/P_sf"/>
</dbReference>
<feature type="signal peptide" evidence="6">
    <location>
        <begin position="1"/>
        <end position="23"/>
    </location>
</feature>
<evidence type="ECO:0000256" key="4">
    <source>
        <dbReference type="SAM" id="Coils"/>
    </source>
</evidence>
<name>A0A3N5XYA8_9ALTE</name>
<evidence type="ECO:0000256" key="3">
    <source>
        <dbReference type="ARBA" id="ARBA00022553"/>
    </source>
</evidence>
<dbReference type="InterPro" id="IPR005467">
    <property type="entry name" value="His_kinase_dom"/>
</dbReference>
<feature type="chain" id="PRO_5018308693" description="histidine kinase" evidence="6">
    <location>
        <begin position="24"/>
        <end position="622"/>
    </location>
</feature>
<dbReference type="Proteomes" id="UP000275281">
    <property type="component" value="Unassembled WGS sequence"/>
</dbReference>
<dbReference type="Pfam" id="PF13689">
    <property type="entry name" value="DUF4154"/>
    <property type="match status" value="1"/>
</dbReference>
<dbReference type="CDD" id="cd00082">
    <property type="entry name" value="HisKA"/>
    <property type="match status" value="1"/>
</dbReference>
<dbReference type="PANTHER" id="PTHR43065:SF42">
    <property type="entry name" value="TWO-COMPONENT SENSOR PPRA"/>
    <property type="match status" value="1"/>
</dbReference>
<dbReference type="Gene3D" id="3.30.565.10">
    <property type="entry name" value="Histidine kinase-like ATPase, C-terminal domain"/>
    <property type="match status" value="1"/>
</dbReference>
<dbReference type="SUPFAM" id="SSF47384">
    <property type="entry name" value="Homodimeric domain of signal transducing histidine kinase"/>
    <property type="match status" value="1"/>
</dbReference>
<feature type="transmembrane region" description="Helical" evidence="5">
    <location>
        <begin position="333"/>
        <end position="356"/>
    </location>
</feature>
<dbReference type="OrthoDB" id="2521613at2"/>
<dbReference type="SMART" id="SM00387">
    <property type="entry name" value="HATPase_c"/>
    <property type="match status" value="1"/>
</dbReference>
<dbReference type="InterPro" id="IPR003594">
    <property type="entry name" value="HATPase_dom"/>
</dbReference>
<gene>
    <name evidence="8" type="ORF">DRW07_14080</name>
</gene>
<comment type="catalytic activity">
    <reaction evidence="1">
        <text>ATP + protein L-histidine = ADP + protein N-phospho-L-histidine.</text>
        <dbReference type="EC" id="2.7.13.3"/>
    </reaction>
</comment>
<evidence type="ECO:0000313" key="8">
    <source>
        <dbReference type="EMBL" id="RPJ65932.1"/>
    </source>
</evidence>
<protein>
    <recommendedName>
        <fullName evidence="2">histidine kinase</fullName>
        <ecNumber evidence="2">2.7.13.3</ecNumber>
    </recommendedName>
</protein>
<dbReference type="InterPro" id="IPR003661">
    <property type="entry name" value="HisK_dim/P_dom"/>
</dbReference>
<evidence type="ECO:0000256" key="1">
    <source>
        <dbReference type="ARBA" id="ARBA00000085"/>
    </source>
</evidence>
<dbReference type="PRINTS" id="PR00344">
    <property type="entry name" value="BCTRLSENSOR"/>
</dbReference>
<reference evidence="8 9" key="1">
    <citation type="submission" date="2018-11" db="EMBL/GenBank/DDBJ databases">
        <authorList>
            <person name="Ye M.-Q."/>
            <person name="Du Z.-J."/>
        </authorList>
    </citation>
    <scope>NUCLEOTIDE SEQUENCE [LARGE SCALE GENOMIC DNA]</scope>
    <source>
        <strain evidence="8 9">U0105</strain>
    </source>
</reference>
<proteinExistence type="predicted"/>